<keyword evidence="2" id="KW-0732">Signal</keyword>
<dbReference type="PROSITE" id="PS51257">
    <property type="entry name" value="PROKAR_LIPOPROTEIN"/>
    <property type="match status" value="1"/>
</dbReference>
<organism evidence="4 5">
    <name type="scientific">Mesorhabditis belari</name>
    <dbReference type="NCBI Taxonomy" id="2138241"/>
    <lineage>
        <taxon>Eukaryota</taxon>
        <taxon>Metazoa</taxon>
        <taxon>Ecdysozoa</taxon>
        <taxon>Nematoda</taxon>
        <taxon>Chromadorea</taxon>
        <taxon>Rhabditida</taxon>
        <taxon>Rhabditina</taxon>
        <taxon>Rhabditomorpha</taxon>
        <taxon>Rhabditoidea</taxon>
        <taxon>Rhabditidae</taxon>
        <taxon>Mesorhabditinae</taxon>
        <taxon>Mesorhabditis</taxon>
    </lineage>
</organism>
<evidence type="ECO:0000313" key="5">
    <source>
        <dbReference type="WBParaSite" id="MBELARI_LOCUS13867"/>
    </source>
</evidence>
<evidence type="ECO:0000259" key="3">
    <source>
        <dbReference type="Pfam" id="PF04155"/>
    </source>
</evidence>
<dbReference type="Pfam" id="PF04155">
    <property type="entry name" value="Ground-like"/>
    <property type="match status" value="1"/>
</dbReference>
<accession>A0AAF3J3H1</accession>
<dbReference type="WBParaSite" id="MBELARI_LOCUS13867">
    <property type="protein sequence ID" value="MBELARI_LOCUS13867"/>
    <property type="gene ID" value="MBELARI_LOCUS13867"/>
</dbReference>
<feature type="domain" description="Ground-like" evidence="3">
    <location>
        <begin position="308"/>
        <end position="378"/>
    </location>
</feature>
<feature type="region of interest" description="Disordered" evidence="1">
    <location>
        <begin position="165"/>
        <end position="207"/>
    </location>
</feature>
<dbReference type="AlphaFoldDB" id="A0AAF3J3H1"/>
<feature type="signal peptide" evidence="2">
    <location>
        <begin position="1"/>
        <end position="17"/>
    </location>
</feature>
<proteinExistence type="predicted"/>
<feature type="region of interest" description="Disordered" evidence="1">
    <location>
        <begin position="118"/>
        <end position="147"/>
    </location>
</feature>
<keyword evidence="4" id="KW-1185">Reference proteome</keyword>
<evidence type="ECO:0000256" key="2">
    <source>
        <dbReference type="SAM" id="SignalP"/>
    </source>
</evidence>
<feature type="chain" id="PRO_5042115593" description="Ground-like domain-containing protein" evidence="2">
    <location>
        <begin position="18"/>
        <end position="384"/>
    </location>
</feature>
<protein>
    <recommendedName>
        <fullName evidence="3">Ground-like domain-containing protein</fullName>
    </recommendedName>
</protein>
<name>A0AAF3J3H1_9BILA</name>
<sequence length="384" mass="41293">MIYRTLVIFVFLRQTQAFLNLFGGGGCGCGCAPTPSCAPPMPSCAPPSPCGGGGLPPSPYYSAGPSYSPSAYPSKDFASQLMPGPSFPASSIPQIGPQISQPVAQSVQPSVINEVSVPTQQLSLSQQPQSQEQPQYSPPTNEGAPVGETNSVQQQYIAPAVLAPSGDTEAQSANDYQEETPANPINPPAQSLQPAPEEPQNEPQTGAEYDEETIAKRQTNFDLAEQNLDLVDRNKEYEDAGENTGEYSSNIAKALKKAIRMKVLRRSPLKKQILREVAEVVPPRVEVSESLSLDPRTNSPATETTSFDPKCNSEVLRKCILENVQQSTATSKRKIQKAAVDAIGGRVDVICSMATFSYIVNTELYCEAERNGITCFAFRQAGNQ</sequence>
<dbReference type="Proteomes" id="UP000887575">
    <property type="component" value="Unassembled WGS sequence"/>
</dbReference>
<dbReference type="InterPro" id="IPR007284">
    <property type="entry name" value="Ground-like_dom"/>
</dbReference>
<feature type="compositionally biased region" description="Low complexity" evidence="1">
    <location>
        <begin position="118"/>
        <end position="140"/>
    </location>
</feature>
<evidence type="ECO:0000256" key="1">
    <source>
        <dbReference type="SAM" id="MobiDB-lite"/>
    </source>
</evidence>
<reference evidence="5" key="1">
    <citation type="submission" date="2024-02" db="UniProtKB">
        <authorList>
            <consortium name="WormBaseParasite"/>
        </authorList>
    </citation>
    <scope>IDENTIFICATION</scope>
</reference>
<evidence type="ECO:0000313" key="4">
    <source>
        <dbReference type="Proteomes" id="UP000887575"/>
    </source>
</evidence>